<keyword evidence="3" id="KW-1185">Reference proteome</keyword>
<dbReference type="RefSeq" id="WP_126404070.1">
    <property type="nucleotide sequence ID" value="NZ_LR134266.1"/>
</dbReference>
<dbReference type="Pfam" id="PF11676">
    <property type="entry name" value="DUF3272"/>
    <property type="match status" value="1"/>
</dbReference>
<dbReference type="InterPro" id="IPR021690">
    <property type="entry name" value="DUF3272"/>
</dbReference>
<evidence type="ECO:0000313" key="2">
    <source>
        <dbReference type="EMBL" id="VED67005.1"/>
    </source>
</evidence>
<accession>A0A447Z3V8</accession>
<evidence type="ECO:0000313" key="3">
    <source>
        <dbReference type="Proteomes" id="UP000270025"/>
    </source>
</evidence>
<organism evidence="2 3">
    <name type="scientific">Streptococcus viridans</name>
    <dbReference type="NCBI Taxonomy" id="78535"/>
    <lineage>
        <taxon>Bacteria</taxon>
        <taxon>Bacillati</taxon>
        <taxon>Bacillota</taxon>
        <taxon>Bacilli</taxon>
        <taxon>Lactobacillales</taxon>
        <taxon>Streptococcaceae</taxon>
        <taxon>Streptococcus</taxon>
    </lineage>
</organism>
<proteinExistence type="predicted"/>
<feature type="transmembrane region" description="Helical" evidence="1">
    <location>
        <begin position="29"/>
        <end position="49"/>
    </location>
</feature>
<keyword evidence="1" id="KW-1133">Transmembrane helix</keyword>
<evidence type="ECO:0000256" key="1">
    <source>
        <dbReference type="SAM" id="Phobius"/>
    </source>
</evidence>
<gene>
    <name evidence="2" type="ORF">NCTC3166_00820</name>
</gene>
<protein>
    <submittedName>
        <fullName evidence="2">Protein of uncharacterized function (DUF3272)</fullName>
    </submittedName>
</protein>
<reference evidence="2 3" key="1">
    <citation type="submission" date="2018-12" db="EMBL/GenBank/DDBJ databases">
        <authorList>
            <consortium name="Pathogen Informatics"/>
        </authorList>
    </citation>
    <scope>NUCLEOTIDE SEQUENCE [LARGE SCALE GENOMIC DNA]</scope>
    <source>
        <strain evidence="2 3">NCTC3166</strain>
    </source>
</reference>
<dbReference type="Proteomes" id="UP000270025">
    <property type="component" value="Chromosome"/>
</dbReference>
<dbReference type="KEGG" id="svf:NCTC3166_00820"/>
<keyword evidence="1" id="KW-0472">Membrane</keyword>
<dbReference type="EMBL" id="LR134266">
    <property type="protein sequence ID" value="VED67005.1"/>
    <property type="molecule type" value="Genomic_DNA"/>
</dbReference>
<sequence length="70" mass="8516">MNKRQFWTMAIFTAFETYFFNDAVMRESYLAAIFWVLLILRNLQVSYILGKLVESIDQQLNQKKRDKYKK</sequence>
<name>A0A447Z3V8_9STRE</name>
<dbReference type="AlphaFoldDB" id="A0A447Z3V8"/>
<keyword evidence="1" id="KW-0812">Transmembrane</keyword>